<dbReference type="AlphaFoldDB" id="A0A3S3NB04"/>
<feature type="compositionally biased region" description="Polar residues" evidence="1">
    <location>
        <begin position="18"/>
        <end position="28"/>
    </location>
</feature>
<feature type="compositionally biased region" description="Acidic residues" evidence="1">
    <location>
        <begin position="1"/>
        <end position="15"/>
    </location>
</feature>
<feature type="region of interest" description="Disordered" evidence="1">
    <location>
        <begin position="1"/>
        <end position="67"/>
    </location>
</feature>
<reference evidence="2 3" key="1">
    <citation type="journal article" date="2019" name="Nat. Plants">
        <title>Stout camphor tree genome fills gaps in understanding of flowering plant genome evolution.</title>
        <authorList>
            <person name="Chaw S.M."/>
            <person name="Liu Y.C."/>
            <person name="Wu Y.W."/>
            <person name="Wang H.Y."/>
            <person name="Lin C.I."/>
            <person name="Wu C.S."/>
            <person name="Ke H.M."/>
            <person name="Chang L.Y."/>
            <person name="Hsu C.Y."/>
            <person name="Yang H.T."/>
            <person name="Sudianto E."/>
            <person name="Hsu M.H."/>
            <person name="Wu K.P."/>
            <person name="Wang L.N."/>
            <person name="Leebens-Mack J.H."/>
            <person name="Tsai I.J."/>
        </authorList>
    </citation>
    <scope>NUCLEOTIDE SEQUENCE [LARGE SCALE GENOMIC DNA]</scope>
    <source>
        <strain evidence="3">cv. Chaw 1501</strain>
        <tissue evidence="2">Young leaves</tissue>
    </source>
</reference>
<keyword evidence="3" id="KW-1185">Reference proteome</keyword>
<feature type="compositionally biased region" description="Polar residues" evidence="1">
    <location>
        <begin position="35"/>
        <end position="54"/>
    </location>
</feature>
<sequence>MGDANEDDFEMDEVEIFTNPTASTTTTGKGKEKVSQTSTQNKRRGVSNTPQHQMPNFFAPRMTTGSQPDIKSTLATKEQKDATDLVVGCWLFDATISFSASR</sequence>
<evidence type="ECO:0000313" key="3">
    <source>
        <dbReference type="Proteomes" id="UP000283530"/>
    </source>
</evidence>
<proteinExistence type="predicted"/>
<comment type="caution">
    <text evidence="2">The sequence shown here is derived from an EMBL/GenBank/DDBJ whole genome shotgun (WGS) entry which is preliminary data.</text>
</comment>
<gene>
    <name evidence="2" type="ORF">CKAN_01764500</name>
</gene>
<accession>A0A3S3NB04</accession>
<evidence type="ECO:0000313" key="2">
    <source>
        <dbReference type="EMBL" id="RWR88621.1"/>
    </source>
</evidence>
<name>A0A3S3NB04_9MAGN</name>
<evidence type="ECO:0000256" key="1">
    <source>
        <dbReference type="SAM" id="MobiDB-lite"/>
    </source>
</evidence>
<dbReference type="Proteomes" id="UP000283530">
    <property type="component" value="Unassembled WGS sequence"/>
</dbReference>
<organism evidence="2 3">
    <name type="scientific">Cinnamomum micranthum f. kanehirae</name>
    <dbReference type="NCBI Taxonomy" id="337451"/>
    <lineage>
        <taxon>Eukaryota</taxon>
        <taxon>Viridiplantae</taxon>
        <taxon>Streptophyta</taxon>
        <taxon>Embryophyta</taxon>
        <taxon>Tracheophyta</taxon>
        <taxon>Spermatophyta</taxon>
        <taxon>Magnoliopsida</taxon>
        <taxon>Magnoliidae</taxon>
        <taxon>Laurales</taxon>
        <taxon>Lauraceae</taxon>
        <taxon>Cinnamomum</taxon>
    </lineage>
</organism>
<dbReference type="EMBL" id="QPKB01000007">
    <property type="protein sequence ID" value="RWR88621.1"/>
    <property type="molecule type" value="Genomic_DNA"/>
</dbReference>
<protein>
    <submittedName>
        <fullName evidence="2">Uncharacterized protein</fullName>
    </submittedName>
</protein>